<dbReference type="RefSeq" id="WP_089419637.1">
    <property type="nucleotide sequence ID" value="NZ_CP022415.1"/>
</dbReference>
<keyword evidence="7" id="KW-1185">Reference proteome</keyword>
<dbReference type="KEGG" id="spse:SULPSESMR1_00782"/>
<dbReference type="STRING" id="1402135.SAMN05444149_10514"/>
<name>A0A221JY87_9RHOB</name>
<dbReference type="EMBL" id="CP022415">
    <property type="protein sequence ID" value="ASM71613.1"/>
    <property type="molecule type" value="Genomic_DNA"/>
</dbReference>
<dbReference type="OrthoDB" id="121744at2"/>
<evidence type="ECO:0000256" key="4">
    <source>
        <dbReference type="ARBA" id="ARBA00023136"/>
    </source>
</evidence>
<evidence type="ECO:0000256" key="3">
    <source>
        <dbReference type="ARBA" id="ARBA00022989"/>
    </source>
</evidence>
<evidence type="ECO:0000256" key="2">
    <source>
        <dbReference type="ARBA" id="ARBA00022692"/>
    </source>
</evidence>
<keyword evidence="2 5" id="KW-0812">Transmembrane</keyword>
<sequence length="178" mass="19262">MTQFYSSLLARADWLLPTLARLIFAGVLLFYFWVSALTKLGDGITGLIWLSDTAYVQIFPKAMEAAGYDQSQLGAGHWLVAVLGTWAEFVLPLFITIGLLTRLSALGMIGFVAVQSYVDIFGHEVGAKTTGAWFDHVAGAAIADQRALWVMLLVVLVIKGAGPLSVDAAARAMRRSKL</sequence>
<dbReference type="Proteomes" id="UP000199754">
    <property type="component" value="Chromosome"/>
</dbReference>
<keyword evidence="3 5" id="KW-1133">Transmembrane helix</keyword>
<dbReference type="GO" id="GO:0016020">
    <property type="term" value="C:membrane"/>
    <property type="evidence" value="ECO:0007669"/>
    <property type="project" value="UniProtKB-SubCell"/>
</dbReference>
<feature type="transmembrane region" description="Helical" evidence="5">
    <location>
        <begin position="78"/>
        <end position="100"/>
    </location>
</feature>
<dbReference type="InterPro" id="IPR032808">
    <property type="entry name" value="DoxX"/>
</dbReference>
<dbReference type="AlphaFoldDB" id="A0A221JY87"/>
<gene>
    <name evidence="6" type="ORF">SULPSESMR1_00782</name>
</gene>
<accession>A0A221JY87</accession>
<evidence type="ECO:0000313" key="7">
    <source>
        <dbReference type="Proteomes" id="UP000199754"/>
    </source>
</evidence>
<protein>
    <submittedName>
        <fullName evidence="6">DoxX</fullName>
    </submittedName>
</protein>
<evidence type="ECO:0000313" key="6">
    <source>
        <dbReference type="EMBL" id="ASM71613.1"/>
    </source>
</evidence>
<dbReference type="Pfam" id="PF07681">
    <property type="entry name" value="DoxX"/>
    <property type="match status" value="1"/>
</dbReference>
<keyword evidence="4 5" id="KW-0472">Membrane</keyword>
<feature type="transmembrane region" description="Helical" evidence="5">
    <location>
        <begin position="147"/>
        <end position="170"/>
    </location>
</feature>
<proteinExistence type="predicted"/>
<evidence type="ECO:0000256" key="5">
    <source>
        <dbReference type="SAM" id="Phobius"/>
    </source>
</evidence>
<reference evidence="6 7" key="1">
    <citation type="submission" date="2017-07" db="EMBL/GenBank/DDBJ databases">
        <title>Genome Sequence of Sulfitobacter pseudonitzschiae Strain SMR1 Isolated from a culture of the Diatom Skeletonema marinoi.</title>
        <authorList>
            <person name="Topel M."/>
            <person name="Pinder M.I.M."/>
            <person name="Johansson O.N."/>
            <person name="Kourtchenko O."/>
            <person name="Godhe A."/>
            <person name="Clarke A.K."/>
        </authorList>
    </citation>
    <scope>NUCLEOTIDE SEQUENCE [LARGE SCALE GENOMIC DNA]</scope>
    <source>
        <strain evidence="6 7">SMR1</strain>
    </source>
</reference>
<organism evidence="6 7">
    <name type="scientific">Pseudosulfitobacter pseudonitzschiae</name>
    <dbReference type="NCBI Taxonomy" id="1402135"/>
    <lineage>
        <taxon>Bacteria</taxon>
        <taxon>Pseudomonadati</taxon>
        <taxon>Pseudomonadota</taxon>
        <taxon>Alphaproteobacteria</taxon>
        <taxon>Rhodobacterales</taxon>
        <taxon>Roseobacteraceae</taxon>
        <taxon>Pseudosulfitobacter</taxon>
    </lineage>
</organism>
<feature type="transmembrane region" description="Helical" evidence="5">
    <location>
        <begin position="14"/>
        <end position="34"/>
    </location>
</feature>
<evidence type="ECO:0000256" key="1">
    <source>
        <dbReference type="ARBA" id="ARBA00004141"/>
    </source>
</evidence>
<comment type="subcellular location">
    <subcellularLocation>
        <location evidence="1">Membrane</location>
        <topology evidence="1">Multi-pass membrane protein</topology>
    </subcellularLocation>
</comment>